<dbReference type="KEGG" id="vg:918018"/>
<protein>
    <submittedName>
        <fullName evidence="1">Uncharacterized protein</fullName>
    </submittedName>
</protein>
<name>Q84417_PBCV1</name>
<dbReference type="GeneID" id="918018"/>
<reference evidence="1 2" key="7">
    <citation type="journal article" date="2000" name="Virology">
        <title>Characterization of a beta-1,3-glucanase encoded by chlorella virus PBCV-1.</title>
        <authorList>
            <person name="Sun L."/>
            <person name="Gurnon J.R."/>
            <person name="Adams B.J."/>
            <person name="Graves M.V."/>
            <person name="Van Etten J.L."/>
        </authorList>
    </citation>
    <scope>NUCLEOTIDE SEQUENCE [LARGE SCALE GENOMIC DNA]</scope>
</reference>
<keyword evidence="2" id="KW-1185">Reference proteome</keyword>
<evidence type="ECO:0000313" key="2">
    <source>
        <dbReference type="Proteomes" id="UP000000862"/>
    </source>
</evidence>
<dbReference type="EMBL" id="JF411744">
    <property type="protein sequence ID" value="AAC96464.1"/>
    <property type="molecule type" value="Genomic_DNA"/>
</dbReference>
<gene>
    <name evidence="1" type="primary">a096R</name>
</gene>
<reference evidence="1 2" key="2">
    <citation type="journal article" date="1995" name="Virology">
        <title>Analysis of 43 kb of the Chlorella virus PBCV-1 330-kb genome: map positions 45 to 88.</title>
        <authorList>
            <person name="Li Y."/>
            <person name="Lu Z."/>
            <person name="Burbank D.E."/>
            <person name="Kutish G.F."/>
            <person name="Rock D.L."/>
            <person name="Van Etten J.L."/>
        </authorList>
    </citation>
    <scope>NUCLEOTIDE SEQUENCE [LARGE SCALE GENOMIC DNA]</scope>
</reference>
<organismHost>
    <name type="scientific">Chlorella</name>
    <dbReference type="NCBI Taxonomy" id="3071"/>
</organismHost>
<dbReference type="PIR" id="T17586">
    <property type="entry name" value="T17586"/>
</dbReference>
<accession>Q84417</accession>
<proteinExistence type="predicted"/>
<evidence type="ECO:0000313" key="1">
    <source>
        <dbReference type="EMBL" id="AAC96464.1"/>
    </source>
</evidence>
<reference evidence="1 2" key="1">
    <citation type="journal article" date="1995" name="Virology">
        <title>Analysis of 45 kb of DNA located at the left end of the chlorella virus PBCV-1 genome.</title>
        <authorList>
            <person name="Lu Z."/>
            <person name="Li Y."/>
            <person name="Zhang Y."/>
            <person name="Kutish G.F."/>
            <person name="Rock D.L."/>
            <person name="Van Etten J.L."/>
        </authorList>
    </citation>
    <scope>NUCLEOTIDE SEQUENCE [LARGE SCALE GENOMIC DNA]</scope>
</reference>
<dbReference type="RefSeq" id="NP_048444.1">
    <property type="nucleotide sequence ID" value="NC_000852.5"/>
</dbReference>
<reference evidence="1 2" key="3">
    <citation type="journal article" date="1996" name="Virology">
        <title>Analysis of 94 kb of the chlorella virus PBCV-1 330-kb genome: map positions 88 to 182.</title>
        <authorList>
            <person name="Lu Z."/>
            <person name="Li Y."/>
            <person name="Que Q."/>
            <person name="Kutish G.F."/>
            <person name="Rock D.L."/>
            <person name="Van Etten J.L."/>
        </authorList>
    </citation>
    <scope>NUCLEOTIDE SEQUENCE [LARGE SCALE GENOMIC DNA]</scope>
</reference>
<dbReference type="Proteomes" id="UP000000862">
    <property type="component" value="Segment"/>
</dbReference>
<reference evidence="1 2" key="6">
    <citation type="journal article" date="1999" name="Virology">
        <title>Chlorella virus PBCV-1 encodes a functional homospermidine synthase.</title>
        <authorList>
            <person name="Kaiser A."/>
            <person name="Vollmert M."/>
            <person name="Tholl D."/>
            <person name="Graves M.V."/>
            <person name="Gurnon J.R."/>
            <person name="Xing W."/>
            <person name="Lisec A.D."/>
            <person name="Nickerson K.W."/>
            <person name="Van Etten J.L."/>
        </authorList>
    </citation>
    <scope>NUCLEOTIDE SEQUENCE [LARGE SCALE GENOMIC DNA]</scope>
</reference>
<organism evidence="1 2">
    <name type="scientific">Paramecium bursaria Chlorella virus 1</name>
    <name type="common">PBCV-1</name>
    <dbReference type="NCBI Taxonomy" id="10506"/>
    <lineage>
        <taxon>Viruses</taxon>
        <taxon>Varidnaviria</taxon>
        <taxon>Bamfordvirae</taxon>
        <taxon>Nucleocytoviricota</taxon>
        <taxon>Megaviricetes</taxon>
        <taxon>Algavirales</taxon>
        <taxon>Phycodnaviridae</taxon>
        <taxon>Chlorovirus</taxon>
        <taxon>Chlorovirus vanettense</taxon>
    </lineage>
</organism>
<sequence>MLNLSIPGIIINNIGLDVPFCTVDFFAVKLIPPHGFKPSLWFKRRRFVNIRAFVNKGWSWRWSWGLV</sequence>
<reference evidence="1 2" key="8">
    <citation type="journal article" date="2010" name="J. Virol.">
        <title>Microarray analysis of Paramecium bursaria chlorella virus 1 transcription.</title>
        <authorList>
            <person name="Yanai-Balser G.M."/>
            <person name="Duncan G.A."/>
            <person name="Eudy J.D."/>
            <person name="Wang D."/>
            <person name="Li X."/>
            <person name="Agarkova I.V."/>
            <person name="Dunigan D.D."/>
            <person name="Van Etten J.L."/>
        </authorList>
    </citation>
    <scope>NUCLEOTIDE SEQUENCE [LARGE SCALE GENOMIC DNA]</scope>
</reference>
<reference evidence="1 2" key="4">
    <citation type="journal article" date="1996" name="Virology">
        <title>Analysis of 76 kb of the chlorella virus PBCV-1 330-kb genome: map positions 182 to 258.</title>
        <authorList>
            <person name="Kutish G.F."/>
            <person name="Li Y."/>
            <person name="Lu Z."/>
            <person name="Furuta M."/>
            <person name="Rock D.L."/>
            <person name="Van Etten J.L."/>
        </authorList>
    </citation>
    <scope>NUCLEOTIDE SEQUENCE [LARGE SCALE GENOMIC DNA]</scope>
</reference>
<reference evidence="1 2" key="5">
    <citation type="journal article" date="1997" name="Virology">
        <title>Analysis of 74 kb of DNA located at the right end of the 330-kb chlorella virus PBCV-1 genome.</title>
        <authorList>
            <person name="Li Y."/>
            <person name="Lu Z."/>
            <person name="Sun L."/>
            <person name="Ropp S."/>
            <person name="Kutish G.F."/>
            <person name="Rock D.L."/>
            <person name="Van Etten J.L."/>
        </authorList>
    </citation>
    <scope>NUCLEOTIDE SEQUENCE [LARGE SCALE GENOMIC DNA]</scope>
</reference>